<evidence type="ECO:0000259" key="2">
    <source>
        <dbReference type="Pfam" id="PF12484"/>
    </source>
</evidence>
<dbReference type="InterPro" id="IPR022171">
    <property type="entry name" value="PPE_C"/>
</dbReference>
<evidence type="ECO:0000313" key="3">
    <source>
        <dbReference type="EMBL" id="UQX09412.1"/>
    </source>
</evidence>
<dbReference type="RefSeq" id="WP_219067763.1">
    <property type="nucleotide sequence ID" value="NZ_CAJUXY010000024.1"/>
</dbReference>
<feature type="domain" description="PPE" evidence="1">
    <location>
        <begin position="4"/>
        <end position="166"/>
    </location>
</feature>
<dbReference type="PANTHER" id="PTHR46766:SF1">
    <property type="entry name" value="GLUTAMINE-RICH PROTEIN 2"/>
    <property type="match status" value="1"/>
</dbReference>
<gene>
    <name evidence="3" type="ORF">M5I08_13350</name>
</gene>
<dbReference type="EMBL" id="CP097320">
    <property type="protein sequence ID" value="UQX09412.1"/>
    <property type="molecule type" value="Genomic_DNA"/>
</dbReference>
<dbReference type="Pfam" id="PF12484">
    <property type="entry name" value="PPE-SVP"/>
    <property type="match status" value="1"/>
</dbReference>
<accession>A0ABY4QGS4</accession>
<dbReference type="Proteomes" id="UP001056610">
    <property type="component" value="Chromosome"/>
</dbReference>
<keyword evidence="4" id="KW-1185">Reference proteome</keyword>
<name>A0ABY4QGS4_9MYCO</name>
<protein>
    <submittedName>
        <fullName evidence="3">PPE family protein</fullName>
    </submittedName>
</protein>
<feature type="domain" description="PPE family C-terminal" evidence="2">
    <location>
        <begin position="305"/>
        <end position="387"/>
    </location>
</feature>
<dbReference type="Pfam" id="PF00823">
    <property type="entry name" value="PPE"/>
    <property type="match status" value="1"/>
</dbReference>
<organism evidence="3 4">
    <name type="scientific">Candidatus Mycobacterium methanotrophicum</name>
    <dbReference type="NCBI Taxonomy" id="2943498"/>
    <lineage>
        <taxon>Bacteria</taxon>
        <taxon>Bacillati</taxon>
        <taxon>Actinomycetota</taxon>
        <taxon>Actinomycetes</taxon>
        <taxon>Mycobacteriales</taxon>
        <taxon>Mycobacteriaceae</taxon>
        <taxon>Mycobacterium</taxon>
    </lineage>
</organism>
<evidence type="ECO:0000259" key="1">
    <source>
        <dbReference type="Pfam" id="PF00823"/>
    </source>
</evidence>
<reference evidence="3" key="1">
    <citation type="submission" date="2022-05" db="EMBL/GenBank/DDBJ databases">
        <title>A methanotrophic Mycobacterium dominates a cave microbial ecosystem.</title>
        <authorList>
            <person name="Van Spanning R.J.M."/>
            <person name="Guan Q."/>
            <person name="Melkonian C."/>
            <person name="Gallant J."/>
            <person name="Polerecky L."/>
            <person name="Flot J.-F."/>
            <person name="Brandt B.W."/>
            <person name="Braster M."/>
            <person name="Iturbe Espinoza P."/>
            <person name="Aerts J."/>
            <person name="Meima-Franke M."/>
            <person name="Piersma S.R."/>
            <person name="Bunduc C."/>
            <person name="Ummels R."/>
            <person name="Pain A."/>
            <person name="Fleming E.J."/>
            <person name="van der Wel N."/>
            <person name="Gherman V.D."/>
            <person name="Sarbu S.M."/>
            <person name="Bodelier P.L.E."/>
            <person name="Bitter W."/>
        </authorList>
    </citation>
    <scope>NUCLEOTIDE SEQUENCE</scope>
    <source>
        <strain evidence="3">Sulfur Cave</strain>
    </source>
</reference>
<sequence>MHIDYGFLPPEINSGRLYSGPGPGSMLTAADAWDDLAAELHCTASTYRSVVSRLASGEWTGPSSARMAIAAEPFVMWLHGTAARAEQTAGQAKMAAAAHSTALAATVPPPIIAANRSLLSRLIASNFFGQNTPAIGETEAQYAEMWAQDAAAMNGYSSSSAAAATLTPFGNAPQIANPAGQVTQAAAAAQASGAVVGTSARSALSQLVSPLASALGSSGASSATSGAPSAPSMLGHVANYTALPAQLFSDGVGSWEGEANLISNMNNGIGMATFMAQNPAGLFEVINNPPFVGPAGLGSGGSSLTAGSGQALKIGAVSVPPGWAMPPSDITPVSVALPANTVGTVPAVVGGIPGAAFGETMLGTLAGRGLGAAAAHTISRRKSVVPRSPSAG</sequence>
<evidence type="ECO:0000313" key="4">
    <source>
        <dbReference type="Proteomes" id="UP001056610"/>
    </source>
</evidence>
<dbReference type="InterPro" id="IPR000030">
    <property type="entry name" value="PPE_dom"/>
</dbReference>
<dbReference type="PANTHER" id="PTHR46766">
    <property type="entry name" value="GLUTAMINE-RICH PROTEIN 2"/>
    <property type="match status" value="1"/>
</dbReference>
<proteinExistence type="predicted"/>